<reference evidence="2" key="1">
    <citation type="journal article" date="2024" name="Proc. Natl. Acad. Sci. U.S.A.">
        <title>Extraordinary preservation of gene collinearity over three hundred million years revealed in homosporous lycophytes.</title>
        <authorList>
            <person name="Li C."/>
            <person name="Wickell D."/>
            <person name="Kuo L.Y."/>
            <person name="Chen X."/>
            <person name="Nie B."/>
            <person name="Liao X."/>
            <person name="Peng D."/>
            <person name="Ji J."/>
            <person name="Jenkins J."/>
            <person name="Williams M."/>
            <person name="Shu S."/>
            <person name="Plott C."/>
            <person name="Barry K."/>
            <person name="Rajasekar S."/>
            <person name="Grimwood J."/>
            <person name="Han X."/>
            <person name="Sun S."/>
            <person name="Hou Z."/>
            <person name="He W."/>
            <person name="Dai G."/>
            <person name="Sun C."/>
            <person name="Schmutz J."/>
            <person name="Leebens-Mack J.H."/>
            <person name="Li F.W."/>
            <person name="Wang L."/>
        </authorList>
    </citation>
    <scope>NUCLEOTIDE SEQUENCE [LARGE SCALE GENOMIC DNA]</scope>
    <source>
        <strain evidence="2">cv. PW_Plant_1</strain>
    </source>
</reference>
<evidence type="ECO:0000313" key="1">
    <source>
        <dbReference type="EMBL" id="KAJ7544029.1"/>
    </source>
</evidence>
<name>A0ACC2CQ88_DIPCM</name>
<proteinExistence type="predicted"/>
<sequence length="491" mass="55310">MEDEAIRNQSSHLLQGRLIAGENDSVSLSFSSDAPMKTHSSNEASPSSAEACISGSMLQMSLIPEESRISIHNSAQSKQIRSTFMDSENGYSFSDPNTKTNPKARATHATTLDLGCDRDSVVDYLKSFQLRSGTYEEPMDEVLWSNLPDHLFDAILACLPITSILKMRSVCKKWNWIISSAAFLQVCSRLSPRRPFFLMFADHFRHKVGAAYDVELNKWHIIPLSNFLQCQPLDSFNVLATDGGLFCLEGTGIQSGSIFVSNPMTRYQRKLPPMLFMKSPYVVGMVVDRYGEGYKILVAQDGDCLLSQVYDSKSNAWKMTGTLQRRTALVSGAAFHKGLLYCITFGPDGVLAFDLEHGTWHESNPVMPSFLTCPQLLENRGELMMIGGIEEFGALKGVHFWRWIPGTQYWLEVKRVPETLFKRFFNSSSGHFLCVAHSDQVCFHDYHYPHVLMYNFVRDAWSWLPSCSLTRDMEAQSVLGFAFEPRLDASV</sequence>
<accession>A0ACC2CQ88</accession>
<evidence type="ECO:0000313" key="2">
    <source>
        <dbReference type="Proteomes" id="UP001162992"/>
    </source>
</evidence>
<comment type="caution">
    <text evidence="1">The sequence shown here is derived from an EMBL/GenBank/DDBJ whole genome shotgun (WGS) entry which is preliminary data.</text>
</comment>
<keyword evidence="2" id="KW-1185">Reference proteome</keyword>
<gene>
    <name evidence="1" type="ORF">O6H91_09G062300</name>
</gene>
<protein>
    <submittedName>
        <fullName evidence="1">Uncharacterized protein</fullName>
    </submittedName>
</protein>
<dbReference type="EMBL" id="CM055100">
    <property type="protein sequence ID" value="KAJ7544029.1"/>
    <property type="molecule type" value="Genomic_DNA"/>
</dbReference>
<dbReference type="Proteomes" id="UP001162992">
    <property type="component" value="Chromosome 9"/>
</dbReference>
<organism evidence="1 2">
    <name type="scientific">Diphasiastrum complanatum</name>
    <name type="common">Issler's clubmoss</name>
    <name type="synonym">Lycopodium complanatum</name>
    <dbReference type="NCBI Taxonomy" id="34168"/>
    <lineage>
        <taxon>Eukaryota</taxon>
        <taxon>Viridiplantae</taxon>
        <taxon>Streptophyta</taxon>
        <taxon>Embryophyta</taxon>
        <taxon>Tracheophyta</taxon>
        <taxon>Lycopodiopsida</taxon>
        <taxon>Lycopodiales</taxon>
        <taxon>Lycopodiaceae</taxon>
        <taxon>Lycopodioideae</taxon>
        <taxon>Diphasiastrum</taxon>
    </lineage>
</organism>